<comment type="caution">
    <text evidence="1">The sequence shown here is derived from an EMBL/GenBank/DDBJ whole genome shotgun (WGS) entry which is preliminary data.</text>
</comment>
<evidence type="ECO:0000313" key="1">
    <source>
        <dbReference type="EMBL" id="GAA3612527.1"/>
    </source>
</evidence>
<keyword evidence="2" id="KW-1185">Reference proteome</keyword>
<protein>
    <recommendedName>
        <fullName evidence="3">Aminoglycoside phosphotransferase domain-containing protein</fullName>
    </recommendedName>
</protein>
<dbReference type="EMBL" id="BAABAB010000009">
    <property type="protein sequence ID" value="GAA3612527.1"/>
    <property type="molecule type" value="Genomic_DNA"/>
</dbReference>
<dbReference type="InterPro" id="IPR011009">
    <property type="entry name" value="Kinase-like_dom_sf"/>
</dbReference>
<organism evidence="1 2">
    <name type="scientific">Microlunatus ginsengisoli</name>
    <dbReference type="NCBI Taxonomy" id="363863"/>
    <lineage>
        <taxon>Bacteria</taxon>
        <taxon>Bacillati</taxon>
        <taxon>Actinomycetota</taxon>
        <taxon>Actinomycetes</taxon>
        <taxon>Propionibacteriales</taxon>
        <taxon>Propionibacteriaceae</taxon>
        <taxon>Microlunatus</taxon>
    </lineage>
</organism>
<name>A0ABP6ZP78_9ACTN</name>
<sequence length="345" mass="36803">MLRLVAAADASDASSATPGLTDTERAVYGPASVEELREFLSVWAGDRLGSPIAEVLFRAGRIDVVWGVELADGRAVVIKIHRSPVDTDALKVTHEAQRVLAAAGFPSAAPLIEPDQHGGHVLTAEPLIVGRAPDGPDPASRLLLADGMAGHIHLLRDQVSIIRRAGPGPSWCRYQNGPWPIPHDTLVDFGATRPGYEWLDDFGQRGADQILHNRDANRVVVGHADWYAGNTAAARGQLVGTFDWELLAETEAVIAGFAASCYASSSTGSGGLSSPHEVAAFMRDYDIARGHPLSPREQRTAAAAAAWIAAFNARWQVGLIPHGISDEATIARARDLGEEFLALAW</sequence>
<proteinExistence type="predicted"/>
<reference evidence="2" key="1">
    <citation type="journal article" date="2019" name="Int. J. Syst. Evol. Microbiol.">
        <title>The Global Catalogue of Microorganisms (GCM) 10K type strain sequencing project: providing services to taxonomists for standard genome sequencing and annotation.</title>
        <authorList>
            <consortium name="The Broad Institute Genomics Platform"/>
            <consortium name="The Broad Institute Genome Sequencing Center for Infectious Disease"/>
            <person name="Wu L."/>
            <person name="Ma J."/>
        </authorList>
    </citation>
    <scope>NUCLEOTIDE SEQUENCE [LARGE SCALE GENOMIC DNA]</scope>
    <source>
        <strain evidence="2">JCM 16929</strain>
    </source>
</reference>
<dbReference type="SUPFAM" id="SSF56112">
    <property type="entry name" value="Protein kinase-like (PK-like)"/>
    <property type="match status" value="1"/>
</dbReference>
<evidence type="ECO:0000313" key="2">
    <source>
        <dbReference type="Proteomes" id="UP001501490"/>
    </source>
</evidence>
<accession>A0ABP6ZP78</accession>
<gene>
    <name evidence="1" type="ORF">GCM10022236_12850</name>
</gene>
<dbReference type="Proteomes" id="UP001501490">
    <property type="component" value="Unassembled WGS sequence"/>
</dbReference>
<evidence type="ECO:0008006" key="3">
    <source>
        <dbReference type="Google" id="ProtNLM"/>
    </source>
</evidence>